<keyword evidence="1" id="KW-1133">Transmembrane helix</keyword>
<keyword evidence="1" id="KW-0472">Membrane</keyword>
<organism evidence="2">
    <name type="scientific">Podoviridae sp. ctXBg1</name>
    <dbReference type="NCBI Taxonomy" id="2827739"/>
    <lineage>
        <taxon>Viruses</taxon>
        <taxon>Duplodnaviria</taxon>
        <taxon>Heunggongvirae</taxon>
        <taxon>Uroviricota</taxon>
        <taxon>Caudoviricetes</taxon>
    </lineage>
</organism>
<name>A0A8S5SQX8_9CAUD</name>
<reference evidence="2" key="1">
    <citation type="journal article" date="2021" name="Proc. Natl. Acad. Sci. U.S.A.">
        <title>A Catalog of Tens of Thousands of Viruses from Human Metagenomes Reveals Hidden Associations with Chronic Diseases.</title>
        <authorList>
            <person name="Tisza M.J."/>
            <person name="Buck C.B."/>
        </authorList>
    </citation>
    <scope>NUCLEOTIDE SEQUENCE</scope>
    <source>
        <strain evidence="2">CtXBg1</strain>
    </source>
</reference>
<feature type="transmembrane region" description="Helical" evidence="1">
    <location>
        <begin position="6"/>
        <end position="26"/>
    </location>
</feature>
<proteinExistence type="predicted"/>
<evidence type="ECO:0000313" key="2">
    <source>
        <dbReference type="EMBL" id="DAF53444.1"/>
    </source>
</evidence>
<accession>A0A8S5SQX8</accession>
<keyword evidence="1" id="KW-0812">Transmembrane</keyword>
<dbReference type="EMBL" id="BK032653">
    <property type="protein sequence ID" value="DAF53444.1"/>
    <property type="molecule type" value="Genomic_DNA"/>
</dbReference>
<evidence type="ECO:0000256" key="1">
    <source>
        <dbReference type="SAM" id="Phobius"/>
    </source>
</evidence>
<sequence length="215" mass="24548">MTWWKLAVDISQVVVGVCAILSLYLSRSIAMKEFQKSRRKRYKKRCPKFLITSERAKFVDDEKKPNVVLCFYLQVIPKKTSFEISSIELVRPLHGRLLKTPATGLLQRILLEKDSYPENPSETQGSNLDSTHFSRERSILPVDWVIPSRDSSHGRLFVTSFCVSVAKASLQDRSCFVINFRDRQSEIVAQSKIIVVNDQIVRVTSTNIPESIEGT</sequence>
<protein>
    <submittedName>
        <fullName evidence="2">Uncharacterized protein</fullName>
    </submittedName>
</protein>